<name>A0A1G4G865_9BACT</name>
<dbReference type="InterPro" id="IPR027385">
    <property type="entry name" value="Beta-barrel_OMP"/>
</dbReference>
<feature type="domain" description="Outer membrane protein beta-barrel" evidence="2">
    <location>
        <begin position="13"/>
        <end position="176"/>
    </location>
</feature>
<reference evidence="3 4" key="1">
    <citation type="submission" date="2016-08" db="EMBL/GenBank/DDBJ databases">
        <authorList>
            <person name="Seilhamer J.J."/>
        </authorList>
    </citation>
    <scope>NUCLEOTIDE SEQUENCE [LARGE SCALE GENOMIC DNA]</scope>
    <source>
        <strain evidence="3">ING2-E5A</strain>
    </source>
</reference>
<dbReference type="SUPFAM" id="SSF56925">
    <property type="entry name" value="OMPA-like"/>
    <property type="match status" value="1"/>
</dbReference>
<organism evidence="3 4">
    <name type="scientific">Petrimonas mucosa</name>
    <dbReference type="NCBI Taxonomy" id="1642646"/>
    <lineage>
        <taxon>Bacteria</taxon>
        <taxon>Pseudomonadati</taxon>
        <taxon>Bacteroidota</taxon>
        <taxon>Bacteroidia</taxon>
        <taxon>Bacteroidales</taxon>
        <taxon>Dysgonomonadaceae</taxon>
        <taxon>Petrimonas</taxon>
    </lineage>
</organism>
<dbReference type="AlphaFoldDB" id="A0A1G4G865"/>
<sequence length="195" mass="21441">MKTKVFTVVGMVLLFTTGIFAQNSNKRFGFEINGGASLATKELNNTSLNVGGGYELLLHYRLMTHLGAYAGWGWNKLSADNSFAGNDVCFEETGYLLGLQFTHPIGDSPFSYYLRGGALYNHIETENSEGDIINDTGHGLGFQLAGGASYDLGKSWSLTAGLKFNALNRDTDFNGTMMNFDYHYLSLRIGLIKQF</sequence>
<gene>
    <name evidence="3" type="ORF">ING2E5A_1903</name>
</gene>
<protein>
    <recommendedName>
        <fullName evidence="2">Outer membrane protein beta-barrel domain-containing protein</fullName>
    </recommendedName>
</protein>
<evidence type="ECO:0000313" key="4">
    <source>
        <dbReference type="Proteomes" id="UP000178485"/>
    </source>
</evidence>
<dbReference type="KEGG" id="pmuc:ING2E5A_1903"/>
<accession>A0A1G4G865</accession>
<dbReference type="InterPro" id="IPR011250">
    <property type="entry name" value="OMP/PagP_B-barrel"/>
</dbReference>
<keyword evidence="4" id="KW-1185">Reference proteome</keyword>
<evidence type="ECO:0000256" key="1">
    <source>
        <dbReference type="ARBA" id="ARBA00022729"/>
    </source>
</evidence>
<evidence type="ECO:0000313" key="3">
    <source>
        <dbReference type="EMBL" id="SCM58653.1"/>
    </source>
</evidence>
<proteinExistence type="predicted"/>
<dbReference type="STRING" id="1642646.ING2E5A_1903"/>
<keyword evidence="1" id="KW-0732">Signal</keyword>
<dbReference type="EMBL" id="LT608328">
    <property type="protein sequence ID" value="SCM58653.1"/>
    <property type="molecule type" value="Genomic_DNA"/>
</dbReference>
<dbReference type="RefSeq" id="WP_083373271.1">
    <property type="nucleotide sequence ID" value="NZ_DUQN01000027.1"/>
</dbReference>
<evidence type="ECO:0000259" key="2">
    <source>
        <dbReference type="Pfam" id="PF13505"/>
    </source>
</evidence>
<dbReference type="Pfam" id="PF13505">
    <property type="entry name" value="OMP_b-brl"/>
    <property type="match status" value="1"/>
</dbReference>
<dbReference type="Proteomes" id="UP000178485">
    <property type="component" value="Chromosome i"/>
</dbReference>
<dbReference type="Gene3D" id="2.40.160.20">
    <property type="match status" value="1"/>
</dbReference>